<dbReference type="Gene3D" id="2.60.120.1140">
    <property type="entry name" value="Protein of unknown function DUF192"/>
    <property type="match status" value="1"/>
</dbReference>
<sequence>MIINETKGKEWPGTVKVADSFIRRFRGLMMVKNIDYALVFYLPSETRVNAAIHTFFMLDEIDVIWLDSSRKVVDFRKARKWRLYSPKNPARYIIEGPVGLIKVLDVEEGDLISWYPTGEKKKAVPVKSLIPGKIDLNGSSNGVAMVESVKEAKTNPPPQGEG</sequence>
<dbReference type="InterPro" id="IPR003795">
    <property type="entry name" value="DUF192"/>
</dbReference>
<evidence type="ECO:0000313" key="4">
    <source>
        <dbReference type="Proteomes" id="UP001245683"/>
    </source>
</evidence>
<proteinExistence type="inferred from homology"/>
<dbReference type="InterPro" id="IPR038695">
    <property type="entry name" value="Saro_0823-like_sf"/>
</dbReference>
<dbReference type="InterPro" id="IPR022906">
    <property type="entry name" value="UPF0127"/>
</dbReference>
<evidence type="ECO:0000256" key="1">
    <source>
        <dbReference type="ARBA" id="ARBA00010151"/>
    </source>
</evidence>
<dbReference type="RefSeq" id="WP_315340505.1">
    <property type="nucleotide sequence ID" value="NZ_JAVDZE010000001.1"/>
</dbReference>
<comment type="caution">
    <text evidence="3">The sequence shown here is derived from an EMBL/GenBank/DDBJ whole genome shotgun (WGS) entry which is preliminary data.</text>
</comment>
<organism evidence="3 4">
    <name type="scientific">Thermococcus waiotapuensis</name>
    <dbReference type="NCBI Taxonomy" id="90909"/>
    <lineage>
        <taxon>Archaea</taxon>
        <taxon>Methanobacteriati</taxon>
        <taxon>Methanobacteriota</taxon>
        <taxon>Thermococci</taxon>
        <taxon>Thermococcales</taxon>
        <taxon>Thermococcaceae</taxon>
        <taxon>Thermococcus</taxon>
    </lineage>
</organism>
<dbReference type="Proteomes" id="UP001245683">
    <property type="component" value="Unassembled WGS sequence"/>
</dbReference>
<dbReference type="AlphaFoldDB" id="A0AAE4T3C9"/>
<evidence type="ECO:0000256" key="2">
    <source>
        <dbReference type="HAMAP-Rule" id="MF_00263"/>
    </source>
</evidence>
<dbReference type="NCBIfam" id="NF002996">
    <property type="entry name" value="PRK03760.1"/>
    <property type="match status" value="1"/>
</dbReference>
<gene>
    <name evidence="3" type="ORF">RBI02_03490</name>
</gene>
<dbReference type="EMBL" id="JAVDZE010000001">
    <property type="protein sequence ID" value="MDV3103611.1"/>
    <property type="molecule type" value="Genomic_DNA"/>
</dbReference>
<accession>A0AAE4T3C9</accession>
<dbReference type="Pfam" id="PF02643">
    <property type="entry name" value="DUF192"/>
    <property type="match status" value="1"/>
</dbReference>
<protein>
    <recommendedName>
        <fullName evidence="2">UPF0127 protein RBI02_03490</fullName>
    </recommendedName>
</protein>
<comment type="similarity">
    <text evidence="1 2">Belongs to the UPF0127 family.</text>
</comment>
<dbReference type="HAMAP" id="MF_00263">
    <property type="entry name" value="UPF0127"/>
    <property type="match status" value="1"/>
</dbReference>
<keyword evidence="4" id="KW-1185">Reference proteome</keyword>
<evidence type="ECO:0000313" key="3">
    <source>
        <dbReference type="EMBL" id="MDV3103611.1"/>
    </source>
</evidence>
<name>A0AAE4T3C9_9EURY</name>
<reference evidence="3 4" key="1">
    <citation type="submission" date="2023-08" db="EMBL/GenBank/DDBJ databases">
        <title>Draft genome sequence of Thermococcus waiotapuensis WT1T, a thermophilic sulphur-dependent archaeon from order Thermococcales.</title>
        <authorList>
            <person name="Manners S.H."/>
            <person name="Carere C.R."/>
            <person name="Dhami M.K."/>
            <person name="Dobson R.C.J."/>
            <person name="Stott M.B."/>
        </authorList>
    </citation>
    <scope>NUCLEOTIDE SEQUENCE [LARGE SCALE GENOMIC DNA]</scope>
    <source>
        <strain evidence="3 4">WT1</strain>
    </source>
</reference>